<dbReference type="OrthoDB" id="80999at2"/>
<sequence length="206" mass="23241">MRDVLTGAGFREIATVRSYHRTPPCAPARERAVRQLIFEPEHDDLWDRFYERFRFQPSIDTYPGVTEPPASVTWHLGTGHAIAGELDRLVRRGLLACVRPDEPLYFLDWNHQGYRFDPLRVGGPGRPFWPGTAYPDGDYHLYVTADLRLGTFGHPWEESLCVFGADLLTEVEAGLTALLGPVMRRGGRNAGNIWTIGPDGVTRVRP</sequence>
<dbReference type="Pfam" id="PF10898">
    <property type="entry name" value="DUF2716"/>
    <property type="match status" value="1"/>
</dbReference>
<protein>
    <submittedName>
        <fullName evidence="1">DUF2716 domain-containing protein</fullName>
    </submittedName>
</protein>
<gene>
    <name evidence="1" type="ORF">E1286_26725</name>
</gene>
<dbReference type="AlphaFoldDB" id="A0A4R4YJQ8"/>
<evidence type="ECO:0000313" key="2">
    <source>
        <dbReference type="Proteomes" id="UP000295302"/>
    </source>
</evidence>
<organism evidence="1 2">
    <name type="scientific">Nonomuraea terrae</name>
    <dbReference type="NCBI Taxonomy" id="2530383"/>
    <lineage>
        <taxon>Bacteria</taxon>
        <taxon>Bacillati</taxon>
        <taxon>Actinomycetota</taxon>
        <taxon>Actinomycetes</taxon>
        <taxon>Streptosporangiales</taxon>
        <taxon>Streptosporangiaceae</taxon>
        <taxon>Nonomuraea</taxon>
    </lineage>
</organism>
<name>A0A4R4YJQ8_9ACTN</name>
<proteinExistence type="predicted"/>
<dbReference type="Proteomes" id="UP000295302">
    <property type="component" value="Unassembled WGS sequence"/>
</dbReference>
<evidence type="ECO:0000313" key="1">
    <source>
        <dbReference type="EMBL" id="TDD44570.1"/>
    </source>
</evidence>
<accession>A0A4R4YJQ8</accession>
<dbReference type="EMBL" id="SMKQ01000097">
    <property type="protein sequence ID" value="TDD44570.1"/>
    <property type="molecule type" value="Genomic_DNA"/>
</dbReference>
<reference evidence="1 2" key="1">
    <citation type="submission" date="2019-03" db="EMBL/GenBank/DDBJ databases">
        <title>Draft genome sequences of novel Actinobacteria.</title>
        <authorList>
            <person name="Sahin N."/>
            <person name="Ay H."/>
            <person name="Saygin H."/>
        </authorList>
    </citation>
    <scope>NUCLEOTIDE SEQUENCE [LARGE SCALE GENOMIC DNA]</scope>
    <source>
        <strain evidence="1 2">CH32</strain>
    </source>
</reference>
<keyword evidence="2" id="KW-1185">Reference proteome</keyword>
<dbReference type="InterPro" id="IPR020323">
    <property type="entry name" value="DUF2716"/>
</dbReference>
<comment type="caution">
    <text evidence="1">The sequence shown here is derived from an EMBL/GenBank/DDBJ whole genome shotgun (WGS) entry which is preliminary data.</text>
</comment>